<dbReference type="InterPro" id="IPR050983">
    <property type="entry name" value="GST_Omega/HSP26"/>
</dbReference>
<dbReference type="RefSeq" id="WP_025371987.1">
    <property type="nucleotide sequence ID" value="NZ_CP003915.1"/>
</dbReference>
<dbReference type="eggNOG" id="COG0625">
    <property type="taxonomic scope" value="Bacteria"/>
</dbReference>
<dbReference type="SUPFAM" id="SSF52833">
    <property type="entry name" value="Thioredoxin-like"/>
    <property type="match status" value="1"/>
</dbReference>
<reference evidence="2 3" key="1">
    <citation type="journal article" date="2014" name="Microbiology">
        <title>Unravelling the complete genome sequence of Advenella mimigardefordensis strain DPN7T and novel insights in the catabolism of the xenobiotic polythioester precursor 3,3'-dithiodipropionate.</title>
        <authorList>
            <person name="Wubbeler J.H."/>
            <person name="Hiessl S."/>
            <person name="Schuldes J."/>
            <person name="Thurmer A."/>
            <person name="Daniel R."/>
            <person name="Steinbuchel A."/>
        </authorList>
    </citation>
    <scope>NUCLEOTIDE SEQUENCE [LARGE SCALE GENOMIC DNA]</scope>
    <source>
        <strain evidence="3">DSM 17166 / LMG 22922 / DPN7</strain>
    </source>
</reference>
<dbReference type="PATRIC" id="fig|1247726.3.peg.1388"/>
<dbReference type="Gene3D" id="1.20.1050.10">
    <property type="match status" value="1"/>
</dbReference>
<evidence type="ECO:0000313" key="2">
    <source>
        <dbReference type="EMBL" id="AHG63357.1"/>
    </source>
</evidence>
<dbReference type="InterPro" id="IPR036249">
    <property type="entry name" value="Thioredoxin-like_sf"/>
</dbReference>
<dbReference type="PANTHER" id="PTHR43968:SF6">
    <property type="entry name" value="GLUTATHIONE S-TRANSFERASE OMEGA"/>
    <property type="match status" value="1"/>
</dbReference>
<name>W0PD13_ADVMD</name>
<evidence type="ECO:0000313" key="3">
    <source>
        <dbReference type="Proteomes" id="UP000019095"/>
    </source>
</evidence>
<dbReference type="PANTHER" id="PTHR43968">
    <property type="match status" value="1"/>
</dbReference>
<feature type="domain" description="GST N-terminal" evidence="1">
    <location>
        <begin position="2"/>
        <end position="81"/>
    </location>
</feature>
<dbReference type="GO" id="GO:0005737">
    <property type="term" value="C:cytoplasm"/>
    <property type="evidence" value="ECO:0007669"/>
    <property type="project" value="TreeGrafter"/>
</dbReference>
<keyword evidence="3" id="KW-1185">Reference proteome</keyword>
<protein>
    <submittedName>
        <fullName evidence="2">Glutathione S-transferase domain-containing protein</fullName>
    </submittedName>
</protein>
<keyword evidence="2" id="KW-0808">Transferase</keyword>
<dbReference type="AlphaFoldDB" id="W0PD13"/>
<dbReference type="Proteomes" id="UP000019095">
    <property type="component" value="Chromosome"/>
</dbReference>
<dbReference type="OrthoDB" id="9813092at2"/>
<dbReference type="Pfam" id="PF13417">
    <property type="entry name" value="GST_N_3"/>
    <property type="match status" value="1"/>
</dbReference>
<dbReference type="KEGG" id="amim:MIM_c12630"/>
<dbReference type="SUPFAM" id="SSF47616">
    <property type="entry name" value="GST C-terminal domain-like"/>
    <property type="match status" value="1"/>
</dbReference>
<dbReference type="InterPro" id="IPR040079">
    <property type="entry name" value="Glutathione_S-Trfase"/>
</dbReference>
<dbReference type="CDD" id="cd03196">
    <property type="entry name" value="GST_C_5"/>
    <property type="match status" value="1"/>
</dbReference>
<dbReference type="HOGENOM" id="CLU_090620_0_0_4"/>
<accession>W0PD13</accession>
<dbReference type="PROSITE" id="PS50404">
    <property type="entry name" value="GST_NTER"/>
    <property type="match status" value="1"/>
</dbReference>
<dbReference type="SFLD" id="SFLDS00019">
    <property type="entry name" value="Glutathione_Transferase_(cytos"/>
    <property type="match status" value="1"/>
</dbReference>
<organism evidence="2 3">
    <name type="scientific">Advenella mimigardefordensis (strain DSM 17166 / LMG 22922 / DPN7)</name>
    <dbReference type="NCBI Taxonomy" id="1247726"/>
    <lineage>
        <taxon>Bacteria</taxon>
        <taxon>Pseudomonadati</taxon>
        <taxon>Pseudomonadota</taxon>
        <taxon>Betaproteobacteria</taxon>
        <taxon>Burkholderiales</taxon>
        <taxon>Alcaligenaceae</taxon>
    </lineage>
</organism>
<dbReference type="InterPro" id="IPR036282">
    <property type="entry name" value="Glutathione-S-Trfase_C_sf"/>
</dbReference>
<dbReference type="GO" id="GO:0016740">
    <property type="term" value="F:transferase activity"/>
    <property type="evidence" value="ECO:0007669"/>
    <property type="project" value="UniProtKB-KW"/>
</dbReference>
<sequence>MSYPVLYSFRRCPYAMRARLAIAASAQTCQLREIVLRNKPAAMLAASPKGTVPVLILPDGQVIEQSLDIMLWALRRNDPQAWLAPTGSSLASMLTLIEACETHFKCHLDRYKYPQRFDLEDGLQHRELAAEWLMTLEQILSCTPYLSGTHCALADMAIIPFVRQFAHTDFAWFEMQAWPHVLRWLENWKQSDLFARVMNKYAPWEEGQAAVMFPPPMQVAHRQPGTAIP</sequence>
<dbReference type="STRING" id="1247726.MIM_c12630"/>
<dbReference type="InterPro" id="IPR004045">
    <property type="entry name" value="Glutathione_S-Trfase_N"/>
</dbReference>
<dbReference type="Gene3D" id="3.40.30.10">
    <property type="entry name" value="Glutaredoxin"/>
    <property type="match status" value="1"/>
</dbReference>
<evidence type="ECO:0000259" key="1">
    <source>
        <dbReference type="PROSITE" id="PS50404"/>
    </source>
</evidence>
<proteinExistence type="predicted"/>
<dbReference type="EMBL" id="CP003915">
    <property type="protein sequence ID" value="AHG63357.1"/>
    <property type="molecule type" value="Genomic_DNA"/>
</dbReference>
<dbReference type="CDD" id="cd03060">
    <property type="entry name" value="GST_N_Omega_like"/>
    <property type="match status" value="1"/>
</dbReference>
<dbReference type="Pfam" id="PF13410">
    <property type="entry name" value="GST_C_2"/>
    <property type="match status" value="1"/>
</dbReference>
<gene>
    <name evidence="2" type="ORF">MIM_c12630</name>
</gene>